<dbReference type="PROSITE" id="PS50206">
    <property type="entry name" value="RHODANESE_3"/>
    <property type="match status" value="1"/>
</dbReference>
<protein>
    <submittedName>
        <fullName evidence="2">Rhodanese-like domain-containing protein</fullName>
    </submittedName>
</protein>
<comment type="caution">
    <text evidence="2">The sequence shown here is derived from an EMBL/GenBank/DDBJ whole genome shotgun (WGS) entry which is preliminary data.</text>
</comment>
<dbReference type="Proteomes" id="UP000332515">
    <property type="component" value="Unassembled WGS sequence"/>
</dbReference>
<dbReference type="Pfam" id="PF00581">
    <property type="entry name" value="Rhodanese"/>
    <property type="match status" value="1"/>
</dbReference>
<evidence type="ECO:0000313" key="2">
    <source>
        <dbReference type="EMBL" id="MQT13004.1"/>
    </source>
</evidence>
<dbReference type="AlphaFoldDB" id="A0A6A7Y1V1"/>
<feature type="domain" description="Rhodanese" evidence="1">
    <location>
        <begin position="24"/>
        <end position="134"/>
    </location>
</feature>
<accession>A0A6A7Y1V1</accession>
<organism evidence="2 3">
    <name type="scientific">Segnochrobactrum spirostomi</name>
    <dbReference type="NCBI Taxonomy" id="2608987"/>
    <lineage>
        <taxon>Bacteria</taxon>
        <taxon>Pseudomonadati</taxon>
        <taxon>Pseudomonadota</taxon>
        <taxon>Alphaproteobacteria</taxon>
        <taxon>Hyphomicrobiales</taxon>
        <taxon>Segnochrobactraceae</taxon>
        <taxon>Segnochrobactrum</taxon>
    </lineage>
</organism>
<dbReference type="InterPro" id="IPR044240">
    <property type="entry name" value="STR4-like"/>
</dbReference>
<dbReference type="InterPro" id="IPR036873">
    <property type="entry name" value="Rhodanese-like_dom_sf"/>
</dbReference>
<dbReference type="EMBL" id="VWNA01000001">
    <property type="protein sequence ID" value="MQT13004.1"/>
    <property type="molecule type" value="Genomic_DNA"/>
</dbReference>
<dbReference type="SUPFAM" id="SSF52821">
    <property type="entry name" value="Rhodanese/Cell cycle control phosphatase"/>
    <property type="match status" value="1"/>
</dbReference>
<proteinExistence type="predicted"/>
<dbReference type="Gene3D" id="3.40.250.10">
    <property type="entry name" value="Rhodanese-like domain"/>
    <property type="match status" value="1"/>
</dbReference>
<dbReference type="PANTHER" id="PTHR47377">
    <property type="entry name" value="RHODANESE-LIKE DOMAIN-CONTAINING PROTEIN 4, CHLOROPLASTIC"/>
    <property type="match status" value="1"/>
</dbReference>
<keyword evidence="3" id="KW-1185">Reference proteome</keyword>
<evidence type="ECO:0000259" key="1">
    <source>
        <dbReference type="PROSITE" id="PS50206"/>
    </source>
</evidence>
<evidence type="ECO:0000313" key="3">
    <source>
        <dbReference type="Proteomes" id="UP000332515"/>
    </source>
</evidence>
<name>A0A6A7Y1V1_9HYPH</name>
<dbReference type="SMART" id="SM00450">
    <property type="entry name" value="RHOD"/>
    <property type="match status" value="1"/>
</dbReference>
<dbReference type="InterPro" id="IPR001763">
    <property type="entry name" value="Rhodanese-like_dom"/>
</dbReference>
<dbReference type="CDD" id="cd01522">
    <property type="entry name" value="RHOD_1"/>
    <property type="match status" value="1"/>
</dbReference>
<sequence>MVAQSGSGYAGDITAREAWDLLAGNPDAVLVDVRTRPEWTFVGAPFLQAVAKEPLFVEWQVYPDMSVRPDFVAAVEALLAQRGLGRSAPVLLLCRSGARSRSAAVALTASGFTSAFNIAGGFEGPQDGEGHRGTVDGWKAADLPWAQG</sequence>
<gene>
    <name evidence="2" type="ORF">F0357_10150</name>
</gene>
<dbReference type="RefSeq" id="WP_153480662.1">
    <property type="nucleotide sequence ID" value="NZ_VWNA01000001.1"/>
</dbReference>
<reference evidence="2 3" key="1">
    <citation type="submission" date="2019-09" db="EMBL/GenBank/DDBJ databases">
        <title>Segnochrobactrum spirostomi gen. nov., sp. nov., isolated from the ciliate Spirostomum cf. yagiui and description of a novel family, Segnochrobactraceae fam. nov. within the order Rhizobiales of the class Alphaproteobacteria.</title>
        <authorList>
            <person name="Akter S."/>
            <person name="Shazib S.U.A."/>
            <person name="Shin M.K."/>
        </authorList>
    </citation>
    <scope>NUCLEOTIDE SEQUENCE [LARGE SCALE GENOMIC DNA]</scope>
    <source>
        <strain evidence="2 3">Sp-1</strain>
    </source>
</reference>
<dbReference type="PANTHER" id="PTHR47377:SF1">
    <property type="entry name" value="RHODANESE-LIKE DOMAIN-CONTAINING PROTEIN 4, CHLOROPLASTIC"/>
    <property type="match status" value="1"/>
</dbReference>